<name>A0ABT6AZA4_9BURK</name>
<sequence>ITTNTHALPAAQARLRELAGPGRVVLEAVTAAPDAAQVAAADAIYAYFAPTAVLRQMAPAVRQARQRGALVLAAPAASAEAAWNVGLDAARNQAAEAYWSAGGADNLAGWLAWTVAAVRGETAIAVPPPRPLPAAGIYHPRASQPFATLKDYLAWYRAGGSNGLPPGAPLVGIAFYASNYRQQDLAHIDALIAALERQGVGAVPVFGWPLSSLGPMLTMDGQSPLRALLTLNLTISRAQDKTWLEHQGLHAINLIATRDSQAGWRADVRGIGGERLPLLLNTPERAGASEPILFATLEDEGGAKTSRAVPERAEAAVARVRRWIALQDKPAADKRIAILYYNNPPGRGNIGASYLATLPSLVQVMARLREAGYRTGTALPDTAGLTALLERNGRNMEEWSPGELAEMVSRGRVTLLPVAQYKGWFDTLPAAFRQSVLATWGPPERSPLMRVNDGHGGQYFVIPGLRFGNLFVGPQPLRSTFAHAMDSAHDTVTPPPHSYIAAYLWYRHAFGADAMVHVGRHGTLEWLPGKQAGQSGDDSAEVLLGDLPNAYYYIQDGGGEAIQAKRRSAAVLVSHLTPLIARAGWPDALARLDEVIEQQEAAADSAPALAGQYRLQALAQIRALGLDRQLGLDPGAPWEQVEPVIHRFLHKVEAEPVPLGIHTLGELPPPDNQRQALATVLGSAFDAAETHRIGQDTLSRWADALVQGREPDIAGAAGAPLPPPLADKVKAALSGAREWLANLRASPRRELDGLVTVLSGRYLPTAPLGDPVRTPQGLPTGRNLHAFDGALIPTPAAWQLGKQLAAQTLARYREETGKAPEQVSMVLWYGETERHQGAMESEALYLMGVEPVWNARGVVEDVRLIPDAELGRARVNVLFTISGIYRDGFGDKVALLDKAARLAAAAGDNAISRHDREAQATLLAAGVEPQLAGRLARARVFAAKPGNYSIGVQQMVEQSKDAPQAGEEPGALARQYLRHMNFAFSSEGWGETAPQALASHLTSNQAVLFSRASTLYGALDNDDTYQYAGGLNMATRAVGGQAPRFWLHNLRRAGEEQTVDARTWLATELNARNWNPRWIEGMQRSGYAGAREMFKEIEHLYGFQATSPEQMSGSFWQNTYDVYVADKHGLGMDRFFAQRNPYARQGILARLLEVDRQGSYRFTPQERAGMARRYVESVNRDGLSCSANSCGNPVLMQYIAGLGQQARLPTDALRAFAERLARAMPGRELPAQAARAARDGSPSAGAPAAQPVRPATPRPPAAPRAETEHVTGRVLESRVLKLAPPASAQANGMTPRAGLWTAALMLLLVGAGAGAEWWRGRRRRPAQG</sequence>
<comment type="caution">
    <text evidence="4">The sequence shown here is derived from an EMBL/GenBank/DDBJ whole genome shotgun (WGS) entry which is preliminary data.</text>
</comment>
<dbReference type="Pfam" id="PF02514">
    <property type="entry name" value="CobN-Mg_chel"/>
    <property type="match status" value="1"/>
</dbReference>
<dbReference type="PANTHER" id="PTHR44119">
    <property type="entry name" value="MAGNESIUM-CHELATASE SUBUNIT CHLH, CHLOROPLASTIC"/>
    <property type="match status" value="1"/>
</dbReference>
<protein>
    <submittedName>
        <fullName evidence="4">Cobaltochelatase subunit CobN</fullName>
    </submittedName>
</protein>
<evidence type="ECO:0000256" key="1">
    <source>
        <dbReference type="SAM" id="MobiDB-lite"/>
    </source>
</evidence>
<evidence type="ECO:0000313" key="4">
    <source>
        <dbReference type="EMBL" id="MDF3837041.1"/>
    </source>
</evidence>
<proteinExistence type="predicted"/>
<gene>
    <name evidence="4" type="ORF">P3W85_29410</name>
</gene>
<feature type="region of interest" description="Disordered" evidence="1">
    <location>
        <begin position="1229"/>
        <end position="1271"/>
    </location>
</feature>
<feature type="domain" description="CobN/magnesium chelatase" evidence="3">
    <location>
        <begin position="97"/>
        <end position="1161"/>
    </location>
</feature>
<feature type="non-terminal residue" evidence="4">
    <location>
        <position position="1"/>
    </location>
</feature>
<dbReference type="Proteomes" id="UP001216674">
    <property type="component" value="Unassembled WGS sequence"/>
</dbReference>
<organism evidence="4 5">
    <name type="scientific">Cupriavidus basilensis</name>
    <dbReference type="NCBI Taxonomy" id="68895"/>
    <lineage>
        <taxon>Bacteria</taxon>
        <taxon>Pseudomonadati</taxon>
        <taxon>Pseudomonadota</taxon>
        <taxon>Betaproteobacteria</taxon>
        <taxon>Burkholderiales</taxon>
        <taxon>Burkholderiaceae</taxon>
        <taxon>Cupriavidus</taxon>
    </lineage>
</organism>
<keyword evidence="2" id="KW-0472">Membrane</keyword>
<dbReference type="PANTHER" id="PTHR44119:SF4">
    <property type="entry name" value="AEROBIC COBALTOCHELATASE SUBUNIT COBN"/>
    <property type="match status" value="1"/>
</dbReference>
<accession>A0ABT6AZA4</accession>
<reference evidence="4 5" key="1">
    <citation type="submission" date="2023-03" db="EMBL/GenBank/DDBJ databases">
        <title>Draft assemblies of triclosan tolerant bacteria isolated from returned activated sludge.</title>
        <authorList>
            <person name="Van Hamelsveld S."/>
        </authorList>
    </citation>
    <scope>NUCLEOTIDE SEQUENCE [LARGE SCALE GENOMIC DNA]</scope>
    <source>
        <strain evidence="4 5">GW210010_S58</strain>
    </source>
</reference>
<dbReference type="InterPro" id="IPR003672">
    <property type="entry name" value="CobN/Mg_chltase"/>
</dbReference>
<feature type="transmembrane region" description="Helical" evidence="2">
    <location>
        <begin position="1297"/>
        <end position="1318"/>
    </location>
</feature>
<dbReference type="CDD" id="cd10150">
    <property type="entry name" value="CobN_like"/>
    <property type="match status" value="1"/>
</dbReference>
<keyword evidence="2" id="KW-0812">Transmembrane</keyword>
<dbReference type="EMBL" id="JARJLM010000478">
    <property type="protein sequence ID" value="MDF3837041.1"/>
    <property type="molecule type" value="Genomic_DNA"/>
</dbReference>
<keyword evidence="2" id="KW-1133">Transmembrane helix</keyword>
<evidence type="ECO:0000259" key="3">
    <source>
        <dbReference type="Pfam" id="PF02514"/>
    </source>
</evidence>
<evidence type="ECO:0000256" key="2">
    <source>
        <dbReference type="SAM" id="Phobius"/>
    </source>
</evidence>
<evidence type="ECO:0000313" key="5">
    <source>
        <dbReference type="Proteomes" id="UP001216674"/>
    </source>
</evidence>
<dbReference type="RefSeq" id="WP_276267352.1">
    <property type="nucleotide sequence ID" value="NZ_JARJLM010000478.1"/>
</dbReference>
<feature type="compositionally biased region" description="Low complexity" evidence="1">
    <location>
        <begin position="1233"/>
        <end position="1253"/>
    </location>
</feature>
<keyword evidence="5" id="KW-1185">Reference proteome</keyword>